<dbReference type="Proteomes" id="UP000011531">
    <property type="component" value="Unassembled WGS sequence"/>
</dbReference>
<proteinExistence type="predicted"/>
<dbReference type="InterPro" id="IPR036473">
    <property type="entry name" value="Mopterin_CF_MoaD-rel_C_sf"/>
</dbReference>
<gene>
    <name evidence="2" type="ORF">C492_09665</name>
</gene>
<dbReference type="InterPro" id="IPR015272">
    <property type="entry name" value="MoadD_C"/>
</dbReference>
<comment type="caution">
    <text evidence="2">The sequence shown here is derived from an EMBL/GenBank/DDBJ whole genome shotgun (WGS) entry which is preliminary data.</text>
</comment>
<dbReference type="PATRIC" id="fig|1227498.3.peg.1867"/>
<dbReference type="STRING" id="1227498.C492_09665"/>
<evidence type="ECO:0000259" key="1">
    <source>
        <dbReference type="Pfam" id="PF09189"/>
    </source>
</evidence>
<accession>L9XH07</accession>
<dbReference type="Pfam" id="PF09189">
    <property type="entry name" value="MoaD_arch"/>
    <property type="match status" value="1"/>
</dbReference>
<reference evidence="2 3" key="1">
    <citation type="journal article" date="2014" name="PLoS Genet.">
        <title>Phylogenetically driven sequencing of extremely halophilic archaea reveals strategies for static and dynamic osmo-response.</title>
        <authorList>
            <person name="Becker E.A."/>
            <person name="Seitzer P.M."/>
            <person name="Tritt A."/>
            <person name="Larsen D."/>
            <person name="Krusor M."/>
            <person name="Yao A.I."/>
            <person name="Wu D."/>
            <person name="Madern D."/>
            <person name="Eisen J.A."/>
            <person name="Darling A.E."/>
            <person name="Facciotti M.T."/>
        </authorList>
    </citation>
    <scope>NUCLEOTIDE SEQUENCE [LARGE SCALE GENOMIC DNA]</scope>
    <source>
        <strain evidence="2 3">DSM 18795</strain>
    </source>
</reference>
<evidence type="ECO:0000313" key="2">
    <source>
        <dbReference type="EMBL" id="ELY60999.1"/>
    </source>
</evidence>
<name>L9XH07_9EURY</name>
<sequence>MLRVTRRFRGLSLEQAMGYLESLGGERIGSNAIEGEGWRAELAAEKVPVGPSYRLTEVTITWTGEEDVLEPIVLRFRLKAFRAPG</sequence>
<dbReference type="AlphaFoldDB" id="L9XH07"/>
<dbReference type="EMBL" id="AOIA01000091">
    <property type="protein sequence ID" value="ELY60999.1"/>
    <property type="molecule type" value="Genomic_DNA"/>
</dbReference>
<feature type="domain" description="Molybdopterin cofactor biosynthesis MoaD-related C-terminal" evidence="1">
    <location>
        <begin position="5"/>
        <end position="85"/>
    </location>
</feature>
<evidence type="ECO:0000313" key="3">
    <source>
        <dbReference type="Proteomes" id="UP000011531"/>
    </source>
</evidence>
<organism evidence="2 3">
    <name type="scientific">Natronococcus jeotgali DSM 18795</name>
    <dbReference type="NCBI Taxonomy" id="1227498"/>
    <lineage>
        <taxon>Archaea</taxon>
        <taxon>Methanobacteriati</taxon>
        <taxon>Methanobacteriota</taxon>
        <taxon>Stenosarchaea group</taxon>
        <taxon>Halobacteria</taxon>
        <taxon>Halobacteriales</taxon>
        <taxon>Natrialbaceae</taxon>
        <taxon>Natronococcus</taxon>
    </lineage>
</organism>
<keyword evidence="3" id="KW-1185">Reference proteome</keyword>
<protein>
    <recommendedName>
        <fullName evidence="1">Molybdopterin cofactor biosynthesis MoaD-related C-terminal domain-containing protein</fullName>
    </recommendedName>
</protein>
<dbReference type="Gene3D" id="3.30.1370.80">
    <property type="entry name" value="Molybdopterin cofactor biosynthesis MoaD-related, C-terminal domain"/>
    <property type="match status" value="1"/>
</dbReference>